<dbReference type="Pfam" id="PF14223">
    <property type="entry name" value="Retrotran_gag_2"/>
    <property type="match status" value="1"/>
</dbReference>
<feature type="non-terminal residue" evidence="2">
    <location>
        <position position="1"/>
    </location>
</feature>
<protein>
    <submittedName>
        <fullName evidence="2">Ribonuclease H-like domain-containing protein</fullName>
    </submittedName>
</protein>
<dbReference type="AlphaFoldDB" id="A0A6L2N7N7"/>
<proteinExistence type="predicted"/>
<comment type="caution">
    <text evidence="2">The sequence shown here is derived from an EMBL/GenBank/DDBJ whole genome shotgun (WGS) entry which is preliminary data.</text>
</comment>
<evidence type="ECO:0000256" key="1">
    <source>
        <dbReference type="SAM" id="MobiDB-lite"/>
    </source>
</evidence>
<reference evidence="2" key="1">
    <citation type="journal article" date="2019" name="Sci. Rep.">
        <title>Draft genome of Tanacetum cinerariifolium, the natural source of mosquito coil.</title>
        <authorList>
            <person name="Yamashiro T."/>
            <person name="Shiraishi A."/>
            <person name="Satake H."/>
            <person name="Nakayama K."/>
        </authorList>
    </citation>
    <scope>NUCLEOTIDE SEQUENCE</scope>
</reference>
<evidence type="ECO:0000313" key="2">
    <source>
        <dbReference type="EMBL" id="GEU81619.1"/>
    </source>
</evidence>
<dbReference type="EMBL" id="BKCJ010008379">
    <property type="protein sequence ID" value="GEU81912.1"/>
    <property type="molecule type" value="Genomic_DNA"/>
</dbReference>
<dbReference type="EMBL" id="BKCJ010008321">
    <property type="protein sequence ID" value="GEU81619.1"/>
    <property type="molecule type" value="Genomic_DNA"/>
</dbReference>
<organism evidence="2">
    <name type="scientific">Tanacetum cinerariifolium</name>
    <name type="common">Dalmatian daisy</name>
    <name type="synonym">Chrysanthemum cinerariifolium</name>
    <dbReference type="NCBI Taxonomy" id="118510"/>
    <lineage>
        <taxon>Eukaryota</taxon>
        <taxon>Viridiplantae</taxon>
        <taxon>Streptophyta</taxon>
        <taxon>Embryophyta</taxon>
        <taxon>Tracheophyta</taxon>
        <taxon>Spermatophyta</taxon>
        <taxon>Magnoliopsida</taxon>
        <taxon>eudicotyledons</taxon>
        <taxon>Gunneridae</taxon>
        <taxon>Pentapetalae</taxon>
        <taxon>asterids</taxon>
        <taxon>campanulids</taxon>
        <taxon>Asterales</taxon>
        <taxon>Asteraceae</taxon>
        <taxon>Asteroideae</taxon>
        <taxon>Anthemideae</taxon>
        <taxon>Anthemidinae</taxon>
        <taxon>Tanacetum</taxon>
    </lineage>
</organism>
<feature type="region of interest" description="Disordered" evidence="1">
    <location>
        <begin position="262"/>
        <end position="296"/>
    </location>
</feature>
<sequence>VLPPKTAEEILAREIERKARTTLLMGIPEDHLAKFHKITDAKEMWEAIKSRFGGNDESKKMVKYILKQQFEGFSVSNLEGLHKGYDRSLPSSWSQVSLIMRVKPRVDTFSFDDLYSNLRVFESDVKVSTESSSSTQNVAFVSSDSTNSTKEVSTAYGVSTSSGHKSQKEGSSSYTDDLMYSFFANQSSCLQLDHEDLEQVNKFDLEEMDLKWQVAMISTRLKKFYKKTGRNLHFDAKEPVGFDKTKVKCFNWHNTGHFTKECKSKGNQESRRRDVRNTGYKARDNGRRPAKQDEHKAMVTIDRKEAEKEKEELKPKLENFQSSSKGLSKLLNSQISTKDKYGLSRSSDVEDSHVNDRFIKVEGMHAVPPPMTEIYVPPKSDFGIDESKFTYDPKQFKTSESDVKTNNLDSCESNSSVETLESVPKTVESKRKAVSEPKVWSDAPIIEEYDSDSDDEYVFKASDNPHQTLKGKAIVDSGCSRHMTGKKAYLVEYQDFSGGPVVFGGSKGQITGKLTKLTIEERFAFNVSLRMFTRSIVIQRRMKDLQLGVESYQKKLNLTKPDTYRSDLKCKEAYTAYSNPIGFIYQNKDKQNRLMRIDKLHKFSDGTLNDVRTALDDCLKGIQMKYLPQTVWRRNDKERAAAMIQAIDKEDHAKSRKVYWGEIVRGRLQDAITDHMIYHMMSLSYKGQTRTYLSCEFINK</sequence>
<name>A0A6L2N7N7_TANCI</name>
<evidence type="ECO:0000313" key="3">
    <source>
        <dbReference type="EMBL" id="GEU81912.1"/>
    </source>
</evidence>
<accession>A0A6L2N7N7</accession>
<gene>
    <name evidence="2" type="ORF">Tci_053597</name>
    <name evidence="3" type="ORF">Tci_053890</name>
</gene>